<reference evidence="1" key="1">
    <citation type="submission" date="2018-06" db="EMBL/GenBank/DDBJ databases">
        <authorList>
            <person name="Zhirakovskaya E."/>
        </authorList>
    </citation>
    <scope>NUCLEOTIDE SEQUENCE</scope>
</reference>
<protein>
    <recommendedName>
        <fullName evidence="2">Lipoprotein</fullName>
    </recommendedName>
</protein>
<evidence type="ECO:0000313" key="1">
    <source>
        <dbReference type="EMBL" id="VAW88595.1"/>
    </source>
</evidence>
<organism evidence="1">
    <name type="scientific">hydrothermal vent metagenome</name>
    <dbReference type="NCBI Taxonomy" id="652676"/>
    <lineage>
        <taxon>unclassified sequences</taxon>
        <taxon>metagenomes</taxon>
        <taxon>ecological metagenomes</taxon>
    </lineage>
</organism>
<gene>
    <name evidence="1" type="ORF">MNBD_GAMMA18-152</name>
</gene>
<sequence length="394" mass="43343">MNRKRFYSGVLVGSALVMLTACGGSEVKPVVEEAKVKAKEVITPEKVEKAKEKVIEAVQKIKSEPKSVAKVEAVKKDLDKPVAKVEAVKSDVAQSVEKAETVKAEVKPAAVKKVNASTAKLGARNPTKNRVASEKELKQKVSYARMMFMSKSSKRVAASNNEQAKAMLSDSKSKMEKAKVLLEGGDLQAAQSEIDDSMRLFNAAAIMVPSASVIAEQRKRYESLLKELSANRITHQENFDRMVKKSGKEAGVEYDAEQVDMLVDEAAKMAVEKDYDSAAATVDSANRMVNAATSDMLHDQIITYELNLDTPEGEWAYELDRYLGYEELIPVAMENKKPKKSLMFLINRNVKKGNEMAATAKETAASGDYPRAIAMILDATKEIRKALRLMGVKQ</sequence>
<dbReference type="AlphaFoldDB" id="A0A3B0Z590"/>
<evidence type="ECO:0008006" key="2">
    <source>
        <dbReference type="Google" id="ProtNLM"/>
    </source>
</evidence>
<dbReference type="EMBL" id="UOFP01000228">
    <property type="protein sequence ID" value="VAW88595.1"/>
    <property type="molecule type" value="Genomic_DNA"/>
</dbReference>
<name>A0A3B0Z590_9ZZZZ</name>
<accession>A0A3B0Z590</accession>
<dbReference type="PROSITE" id="PS51257">
    <property type="entry name" value="PROKAR_LIPOPROTEIN"/>
    <property type="match status" value="1"/>
</dbReference>
<proteinExistence type="predicted"/>